<name>A0A371G5N5_MUCPR</name>
<reference evidence="1" key="1">
    <citation type="submission" date="2018-05" db="EMBL/GenBank/DDBJ databases">
        <title>Draft genome of Mucuna pruriens seed.</title>
        <authorList>
            <person name="Nnadi N.E."/>
            <person name="Vos R."/>
            <person name="Hasami M.H."/>
            <person name="Devisetty U.K."/>
            <person name="Aguiy J.C."/>
        </authorList>
    </citation>
    <scope>NUCLEOTIDE SEQUENCE [LARGE SCALE GENOMIC DNA]</scope>
    <source>
        <strain evidence="1">JCA_2017</strain>
    </source>
</reference>
<feature type="non-terminal residue" evidence="1">
    <location>
        <position position="1"/>
    </location>
</feature>
<gene>
    <name evidence="1" type="ORF">CR513_32918</name>
</gene>
<comment type="caution">
    <text evidence="1">The sequence shown here is derived from an EMBL/GenBank/DDBJ whole genome shotgun (WGS) entry which is preliminary data.</text>
</comment>
<proteinExistence type="predicted"/>
<protein>
    <submittedName>
        <fullName evidence="1">Uncharacterized protein</fullName>
    </submittedName>
</protein>
<accession>A0A371G5N5</accession>
<evidence type="ECO:0000313" key="1">
    <source>
        <dbReference type="EMBL" id="RDX85837.1"/>
    </source>
</evidence>
<evidence type="ECO:0000313" key="2">
    <source>
        <dbReference type="Proteomes" id="UP000257109"/>
    </source>
</evidence>
<sequence length="76" mass="9023">MIILTRWNSTYVMLENIDMFLEVWPSVIETTIIIHQMIDGKRLRRCMSIFYPFLINTLCKFGKLNDCCGKMTKVMI</sequence>
<dbReference type="EMBL" id="QJKJ01006688">
    <property type="protein sequence ID" value="RDX85837.1"/>
    <property type="molecule type" value="Genomic_DNA"/>
</dbReference>
<organism evidence="1 2">
    <name type="scientific">Mucuna pruriens</name>
    <name type="common">Velvet bean</name>
    <name type="synonym">Dolichos pruriens</name>
    <dbReference type="NCBI Taxonomy" id="157652"/>
    <lineage>
        <taxon>Eukaryota</taxon>
        <taxon>Viridiplantae</taxon>
        <taxon>Streptophyta</taxon>
        <taxon>Embryophyta</taxon>
        <taxon>Tracheophyta</taxon>
        <taxon>Spermatophyta</taxon>
        <taxon>Magnoliopsida</taxon>
        <taxon>eudicotyledons</taxon>
        <taxon>Gunneridae</taxon>
        <taxon>Pentapetalae</taxon>
        <taxon>rosids</taxon>
        <taxon>fabids</taxon>
        <taxon>Fabales</taxon>
        <taxon>Fabaceae</taxon>
        <taxon>Papilionoideae</taxon>
        <taxon>50 kb inversion clade</taxon>
        <taxon>NPAAA clade</taxon>
        <taxon>indigoferoid/millettioid clade</taxon>
        <taxon>Phaseoleae</taxon>
        <taxon>Mucuna</taxon>
    </lineage>
</organism>
<keyword evidence="2" id="KW-1185">Reference proteome</keyword>
<dbReference type="Proteomes" id="UP000257109">
    <property type="component" value="Unassembled WGS sequence"/>
</dbReference>
<dbReference type="AlphaFoldDB" id="A0A371G5N5"/>